<organism evidence="2 3">
    <name type="scientific">Actinomarinicola tropica</name>
    <dbReference type="NCBI Taxonomy" id="2789776"/>
    <lineage>
        <taxon>Bacteria</taxon>
        <taxon>Bacillati</taxon>
        <taxon>Actinomycetota</taxon>
        <taxon>Acidimicrobiia</taxon>
        <taxon>Acidimicrobiales</taxon>
        <taxon>Iamiaceae</taxon>
        <taxon>Actinomarinicola</taxon>
    </lineage>
</organism>
<dbReference type="AlphaFoldDB" id="A0A5Q2RN43"/>
<accession>A0A5Q2RN43</accession>
<evidence type="ECO:0000259" key="1">
    <source>
        <dbReference type="Pfam" id="PF24785"/>
    </source>
</evidence>
<dbReference type="RefSeq" id="WP_153760107.1">
    <property type="nucleotide sequence ID" value="NZ_CP045851.1"/>
</dbReference>
<dbReference type="InterPro" id="IPR004263">
    <property type="entry name" value="Exostosin"/>
</dbReference>
<evidence type="ECO:0000313" key="3">
    <source>
        <dbReference type="Proteomes" id="UP000334019"/>
    </source>
</evidence>
<keyword evidence="3" id="KW-1185">Reference proteome</keyword>
<name>A0A5Q2RN43_9ACTN</name>
<dbReference type="PANTHER" id="PTHR11062">
    <property type="entry name" value="EXOSTOSIN HEPARAN SULFATE GLYCOSYLTRANSFERASE -RELATED"/>
    <property type="match status" value="1"/>
</dbReference>
<dbReference type="GO" id="GO:0016757">
    <property type="term" value="F:glycosyltransferase activity"/>
    <property type="evidence" value="ECO:0007669"/>
    <property type="project" value="InterPro"/>
</dbReference>
<sequence length="363" mass="40149">MRLATDLSAHREDVPVVPYLAPLLPGWTPGGPTAWDRRFDAWGAVASDHLQLVDVEDADLVVIPTDWYWVRGPSWATRPDRALARRLREVHERARRAGVPVVAFFTGDRSCDGVGLRGAAVAREGGFARRMGLRDLALPAFAEDLVAEHRGGVLPERSAGDRPVVGFCGLAGRRSGAAAAARLAAFRAVVAVRERRLDPSPYLGENLRTRALEILDRSPLVDTNFVVRSSSVFFRDAATTDLDDVRREYVDNLESSDYVLCVRGSGNYSYRLYEALSMGRIPVVVDTDLALPAPADVPWGDIAVWVRHQELDRLPELVAAHHAALDDDERHDLQRRARAAWVEHLSPQGWFPHLGERLGLGAR</sequence>
<dbReference type="KEGG" id="atq:GH723_13335"/>
<proteinExistence type="predicted"/>
<dbReference type="InterPro" id="IPR057538">
    <property type="entry name" value="RXYLT1_C"/>
</dbReference>
<feature type="domain" description="RXYLT1 C-terminal" evidence="1">
    <location>
        <begin position="240"/>
        <end position="287"/>
    </location>
</feature>
<protein>
    <recommendedName>
        <fullName evidence="1">RXYLT1 C-terminal domain-containing protein</fullName>
    </recommendedName>
</protein>
<reference evidence="2 3" key="1">
    <citation type="submission" date="2019-11" db="EMBL/GenBank/DDBJ databases">
        <authorList>
            <person name="He Y."/>
        </authorList>
    </citation>
    <scope>NUCLEOTIDE SEQUENCE [LARGE SCALE GENOMIC DNA]</scope>
    <source>
        <strain evidence="2 3">SCSIO 58843</strain>
    </source>
</reference>
<dbReference type="PANTHER" id="PTHR11062:SF73">
    <property type="entry name" value="EXOSTOSIN-LIKE 3"/>
    <property type="match status" value="1"/>
</dbReference>
<dbReference type="EMBL" id="CP045851">
    <property type="protein sequence ID" value="QGG96001.1"/>
    <property type="molecule type" value="Genomic_DNA"/>
</dbReference>
<gene>
    <name evidence="2" type="ORF">GH723_13335</name>
</gene>
<evidence type="ECO:0000313" key="2">
    <source>
        <dbReference type="EMBL" id="QGG96001.1"/>
    </source>
</evidence>
<dbReference type="Proteomes" id="UP000334019">
    <property type="component" value="Chromosome"/>
</dbReference>
<dbReference type="Pfam" id="PF24785">
    <property type="entry name" value="RXYLT1_C"/>
    <property type="match status" value="1"/>
</dbReference>